<evidence type="ECO:0000313" key="3">
    <source>
        <dbReference type="Proteomes" id="UP001602013"/>
    </source>
</evidence>
<dbReference type="EMBL" id="JBIASD010000004">
    <property type="protein sequence ID" value="MFF3665761.1"/>
    <property type="molecule type" value="Genomic_DNA"/>
</dbReference>
<dbReference type="NCBIfam" id="NF033540">
    <property type="entry name" value="transpos_IS701"/>
    <property type="match status" value="1"/>
</dbReference>
<sequence length="425" mass="47601">MDRIADCFPRRETRTTCRNMIEAMMVVEVTANCWTLGEAIGHRGPHILQHFLSRARWNDDAVRERVAAWAVGQLGDAGVVLVVDETGDEKSSTDAAGAARQYSGALGGVGLCQVAVHLSYATTTGHTLIDRRLFLPSGWAADEERRQLAGVPEEVMFASKPQLAVDMLARLPAGGVTDAWVAADEVYGGRETRTAIRTLGYRYVIAVKTDHRLATPAGTFTVTDLVKRLPGRSWQRLRTGSGTKGDRHYDWAMIDVLADDTPDGHQAGQSTLLVRRHRYTGTLSFYRCWSATPRPLQELVGVVCRRWRIEEDFQAAKGLTGLDQGQVTGWTSWHRWSLISMIAYALLAVTITLERGGTAETGQVELVPVSCRELVKLLRRFMLPRPRQDIDPEHALRWSLWWRRHQYRAATCHRRWNEVTAASTT</sequence>
<dbReference type="InterPro" id="IPR012337">
    <property type="entry name" value="RNaseH-like_sf"/>
</dbReference>
<accession>A0ABW6SLB8</accession>
<dbReference type="PANTHER" id="PTHR33627">
    <property type="entry name" value="TRANSPOSASE"/>
    <property type="match status" value="1"/>
</dbReference>
<name>A0ABW6SLB8_9ACTN</name>
<dbReference type="RefSeq" id="WP_387409895.1">
    <property type="nucleotide sequence ID" value="NZ_JBIASD010000004.1"/>
</dbReference>
<evidence type="ECO:0000313" key="2">
    <source>
        <dbReference type="EMBL" id="MFF3665761.1"/>
    </source>
</evidence>
<dbReference type="InterPro" id="IPR038721">
    <property type="entry name" value="IS701-like_DDE_dom"/>
</dbReference>
<keyword evidence="3" id="KW-1185">Reference proteome</keyword>
<dbReference type="Proteomes" id="UP001602013">
    <property type="component" value="Unassembled WGS sequence"/>
</dbReference>
<dbReference type="SUPFAM" id="SSF53098">
    <property type="entry name" value="Ribonuclease H-like"/>
    <property type="match status" value="1"/>
</dbReference>
<evidence type="ECO:0000259" key="1">
    <source>
        <dbReference type="Pfam" id="PF13546"/>
    </source>
</evidence>
<dbReference type="InterPro" id="IPR039365">
    <property type="entry name" value="IS701-like"/>
</dbReference>
<reference evidence="2 3" key="1">
    <citation type="submission" date="2024-10" db="EMBL/GenBank/DDBJ databases">
        <title>The Natural Products Discovery Center: Release of the First 8490 Sequenced Strains for Exploring Actinobacteria Biosynthetic Diversity.</title>
        <authorList>
            <person name="Kalkreuter E."/>
            <person name="Kautsar S.A."/>
            <person name="Yang D."/>
            <person name="Bader C.D."/>
            <person name="Teijaro C.N."/>
            <person name="Fluegel L."/>
            <person name="Davis C.M."/>
            <person name="Simpson J.R."/>
            <person name="Lauterbach L."/>
            <person name="Steele A.D."/>
            <person name="Gui C."/>
            <person name="Meng S."/>
            <person name="Li G."/>
            <person name="Viehrig K."/>
            <person name="Ye F."/>
            <person name="Su P."/>
            <person name="Kiefer A.F."/>
            <person name="Nichols A."/>
            <person name="Cepeda A.J."/>
            <person name="Yan W."/>
            <person name="Fan B."/>
            <person name="Jiang Y."/>
            <person name="Adhikari A."/>
            <person name="Zheng C.-J."/>
            <person name="Schuster L."/>
            <person name="Cowan T.M."/>
            <person name="Smanski M.J."/>
            <person name="Chevrette M.G."/>
            <person name="De Carvalho L.P.S."/>
            <person name="Shen B."/>
        </authorList>
    </citation>
    <scope>NUCLEOTIDE SEQUENCE [LARGE SCALE GENOMIC DNA]</scope>
    <source>
        <strain evidence="2 3">NPDC002173</strain>
    </source>
</reference>
<gene>
    <name evidence="2" type="ORF">ACFYXI_09210</name>
</gene>
<dbReference type="Pfam" id="PF13546">
    <property type="entry name" value="DDE_5"/>
    <property type="match status" value="1"/>
</dbReference>
<dbReference type="PANTHER" id="PTHR33627:SF1">
    <property type="entry name" value="TRANSPOSASE"/>
    <property type="match status" value="1"/>
</dbReference>
<proteinExistence type="predicted"/>
<organism evidence="2 3">
    <name type="scientific">Microtetraspora malaysiensis</name>
    <dbReference type="NCBI Taxonomy" id="161358"/>
    <lineage>
        <taxon>Bacteria</taxon>
        <taxon>Bacillati</taxon>
        <taxon>Actinomycetota</taxon>
        <taxon>Actinomycetes</taxon>
        <taxon>Streptosporangiales</taxon>
        <taxon>Streptosporangiaceae</taxon>
        <taxon>Microtetraspora</taxon>
    </lineage>
</organism>
<feature type="domain" description="Transposase IS701-like DDE" evidence="1">
    <location>
        <begin position="5"/>
        <end position="232"/>
    </location>
</feature>
<comment type="caution">
    <text evidence="2">The sequence shown here is derived from an EMBL/GenBank/DDBJ whole genome shotgun (WGS) entry which is preliminary data.</text>
</comment>
<protein>
    <submittedName>
        <fullName evidence="2">IS701 family transposase</fullName>
    </submittedName>
</protein>